<reference evidence="3 4" key="1">
    <citation type="submission" date="2015-09" db="EMBL/GenBank/DDBJ databases">
        <authorList>
            <person name="Jackson K.R."/>
            <person name="Lunt B.L."/>
            <person name="Fisher J.N.B."/>
            <person name="Gardner A.V."/>
            <person name="Bailey M.E."/>
            <person name="Deus L.M."/>
            <person name="Earl A.S."/>
            <person name="Gibby P.D."/>
            <person name="Hartmann K.A."/>
            <person name="Liu J.E."/>
            <person name="Manci A.M."/>
            <person name="Nielsen D.A."/>
            <person name="Solomon M.B."/>
            <person name="Breakwell D.P."/>
            <person name="Burnett S.H."/>
            <person name="Grose J.H."/>
        </authorList>
    </citation>
    <scope>NUCLEOTIDE SEQUENCE [LARGE SCALE GENOMIC DNA]</scope>
    <source>
        <strain evidence="3 4">16</strain>
    </source>
</reference>
<feature type="region of interest" description="Disordered" evidence="1">
    <location>
        <begin position="418"/>
        <end position="455"/>
    </location>
</feature>
<name>A0A0P6VZG9_9HYPH</name>
<dbReference type="AlphaFoldDB" id="A0A0P6VZG9"/>
<dbReference type="Proteomes" id="UP000048984">
    <property type="component" value="Unassembled WGS sequence"/>
</dbReference>
<dbReference type="InterPro" id="IPR032030">
    <property type="entry name" value="YscD_cytoplasmic_dom"/>
</dbReference>
<evidence type="ECO:0000259" key="2">
    <source>
        <dbReference type="Pfam" id="PF16697"/>
    </source>
</evidence>
<dbReference type="Pfam" id="PF16697">
    <property type="entry name" value="Yop-YscD_cpl"/>
    <property type="match status" value="1"/>
</dbReference>
<gene>
    <name evidence="3" type="ORF">ABB55_07745</name>
</gene>
<protein>
    <recommendedName>
        <fullName evidence="2">YscD cytoplasmic domain-containing protein</fullName>
    </recommendedName>
</protein>
<organism evidence="3 4">
    <name type="scientific">Prosthecodimorpha hirschii</name>
    <dbReference type="NCBI Taxonomy" id="665126"/>
    <lineage>
        <taxon>Bacteria</taxon>
        <taxon>Pseudomonadati</taxon>
        <taxon>Pseudomonadota</taxon>
        <taxon>Alphaproteobacteria</taxon>
        <taxon>Hyphomicrobiales</taxon>
        <taxon>Ancalomicrobiaceae</taxon>
        <taxon>Prosthecodimorpha</taxon>
    </lineage>
</organism>
<comment type="caution">
    <text evidence="3">The sequence shown here is derived from an EMBL/GenBank/DDBJ whole genome shotgun (WGS) entry which is preliminary data.</text>
</comment>
<dbReference type="Gene3D" id="2.60.200.20">
    <property type="match status" value="1"/>
</dbReference>
<feature type="region of interest" description="Disordered" evidence="1">
    <location>
        <begin position="620"/>
        <end position="660"/>
    </location>
</feature>
<accession>A0A0P6VZG9</accession>
<keyword evidence="4" id="KW-1185">Reference proteome</keyword>
<dbReference type="STRING" id="665126.ABB55_07745"/>
<evidence type="ECO:0000256" key="1">
    <source>
        <dbReference type="SAM" id="MobiDB-lite"/>
    </source>
</evidence>
<feature type="domain" description="YscD cytoplasmic" evidence="2">
    <location>
        <begin position="13"/>
        <end position="106"/>
    </location>
</feature>
<sequence length="759" mass="79389">MADGTESERTILKILNGQQSGAEVSLTPGDYALGSGPDDDIQLVDVSLRPGHLKLRVAVGKIQIAGGSGSFRTANGLIVAAGNQDWQEVEPLDVITAGTTRFALGPPTAKWSTIAEDDSEKGMDPLARAKAAGQARPRNEGGGRSALPWVAVIAALGFGGWYVWEHYGKVGKQVAVDQRSDVEILRDALNQFPFGRPIDIRREVDGTIYVNGYVETQVERRALANAIEKTNVAAYPRIWVLASLRNEIDNLIKSRQLALTSSVTGNGEVAIEGVVLDAETADKFVALLRDNVLGIRALDNRIRTARILLRDVERLGRQNQIDPFVLFRLDKELIEASGIVPTTRLDAWLAFMQSYSARFAKDIGLRSLVQVQAENGERGPVVPFVIGGKAGEGELLIDPEQIKSGRYDFNTLYGNGGLARPGGQAGGPGRPGDGRPGPGPRVGGAGGLGSLGGGTAPVPEAITAAAALDGARLRDQARTLIERWREGGALPERNGFSPGTLAAALNALSKVGWAGPGGTAAPTEGGRVSAVYLAALREQRAGPEQLCWPGARVTTASLTASLFWLDLLSVSTDLSLASFDQAEQRVLIDTAMNPRGVAACAAFGKAPMAAAINAASASNGAGGSGSAGNGTAASASSGNGSAGNGAGSAKPVAGKAAGDKPASVIDNSLYMDEVRRNPEFVRFVVRDLPTFPLDITGVSIGPDRYVQTRDGRKLPEGTSLDTASRIASVSELGALVQIKDGNAVLVFDPAINWVASSRF</sequence>
<dbReference type="EMBL" id="LJYW01000001">
    <property type="protein sequence ID" value="KPL52133.1"/>
    <property type="molecule type" value="Genomic_DNA"/>
</dbReference>
<evidence type="ECO:0000313" key="3">
    <source>
        <dbReference type="EMBL" id="KPL52133.1"/>
    </source>
</evidence>
<evidence type="ECO:0000313" key="4">
    <source>
        <dbReference type="Proteomes" id="UP000048984"/>
    </source>
</evidence>
<feature type="compositionally biased region" description="Low complexity" evidence="1">
    <location>
        <begin position="629"/>
        <end position="639"/>
    </location>
</feature>
<dbReference type="RefSeq" id="WP_054358296.1">
    <property type="nucleotide sequence ID" value="NZ_LJYW01000001.1"/>
</dbReference>
<proteinExistence type="predicted"/>
<reference evidence="3 4" key="2">
    <citation type="submission" date="2015-10" db="EMBL/GenBank/DDBJ databases">
        <title>Draft Genome Sequence of Prosthecomicrobium hirschii ATCC 27832.</title>
        <authorList>
            <person name="Daniel J."/>
            <person name="Givan S.A."/>
            <person name="Brun Y.V."/>
            <person name="Brown P.J."/>
        </authorList>
    </citation>
    <scope>NUCLEOTIDE SEQUENCE [LARGE SCALE GENOMIC DNA]</scope>
    <source>
        <strain evidence="3 4">16</strain>
    </source>
</reference>